<reference evidence="2" key="1">
    <citation type="journal article" date="2021" name="Front. Microbiol.">
        <title>Comprehensive Comparative Genomics and Phenotyping of Methylobacterium Species.</title>
        <authorList>
            <person name="Alessa O."/>
            <person name="Ogura Y."/>
            <person name="Fujitani Y."/>
            <person name="Takami H."/>
            <person name="Hayashi T."/>
            <person name="Sahin N."/>
            <person name="Tani A."/>
        </authorList>
    </citation>
    <scope>NUCLEOTIDE SEQUENCE</scope>
    <source>
        <strain evidence="2">DSM 23674</strain>
    </source>
</reference>
<evidence type="ECO:0000313" key="2">
    <source>
        <dbReference type="EMBL" id="GJE54958.1"/>
    </source>
</evidence>
<organism evidence="2 3">
    <name type="scientific">Methylobacterium thuringiense</name>
    <dbReference type="NCBI Taxonomy" id="1003091"/>
    <lineage>
        <taxon>Bacteria</taxon>
        <taxon>Pseudomonadati</taxon>
        <taxon>Pseudomonadota</taxon>
        <taxon>Alphaproteobacteria</taxon>
        <taxon>Hyphomicrobiales</taxon>
        <taxon>Methylobacteriaceae</taxon>
        <taxon>Methylobacterium</taxon>
    </lineage>
</organism>
<dbReference type="EMBL" id="BPRA01000006">
    <property type="protein sequence ID" value="GJE54958.1"/>
    <property type="molecule type" value="Genomic_DNA"/>
</dbReference>
<keyword evidence="1" id="KW-0472">Membrane</keyword>
<reference evidence="2" key="2">
    <citation type="submission" date="2021-08" db="EMBL/GenBank/DDBJ databases">
        <authorList>
            <person name="Tani A."/>
            <person name="Ola A."/>
            <person name="Ogura Y."/>
            <person name="Katsura K."/>
            <person name="Hayashi T."/>
        </authorList>
    </citation>
    <scope>NUCLEOTIDE SEQUENCE</scope>
    <source>
        <strain evidence="2">DSM 23674</strain>
    </source>
</reference>
<evidence type="ECO:0000313" key="3">
    <source>
        <dbReference type="Proteomes" id="UP001055101"/>
    </source>
</evidence>
<gene>
    <name evidence="2" type="ORF">EKPJFOCH_1444</name>
</gene>
<accession>A0ABQ4TIA5</accession>
<comment type="caution">
    <text evidence="2">The sequence shown here is derived from an EMBL/GenBank/DDBJ whole genome shotgun (WGS) entry which is preliminary data.</text>
</comment>
<sequence length="47" mass="5040">MNPVALATMAIIMIGFAAALLYALSSGTTWFVALLAILAVALFVRWR</sequence>
<keyword evidence="1" id="KW-1133">Transmembrane helix</keyword>
<dbReference type="Proteomes" id="UP001055101">
    <property type="component" value="Unassembled WGS sequence"/>
</dbReference>
<name>A0ABQ4TIA5_9HYPH</name>
<dbReference type="RefSeq" id="WP_187272570.1">
    <property type="nucleotide sequence ID" value="NZ_BPRA01000006.1"/>
</dbReference>
<feature type="transmembrane region" description="Helical" evidence="1">
    <location>
        <begin position="30"/>
        <end position="46"/>
    </location>
</feature>
<feature type="transmembrane region" description="Helical" evidence="1">
    <location>
        <begin position="5"/>
        <end position="24"/>
    </location>
</feature>
<keyword evidence="1" id="KW-0812">Transmembrane</keyword>
<proteinExistence type="predicted"/>
<evidence type="ECO:0000256" key="1">
    <source>
        <dbReference type="SAM" id="Phobius"/>
    </source>
</evidence>
<protein>
    <submittedName>
        <fullName evidence="2">Uncharacterized protein</fullName>
    </submittedName>
</protein>
<keyword evidence="3" id="KW-1185">Reference proteome</keyword>